<accession>A0A0A9CM37</accession>
<dbReference type="InterPro" id="IPR051616">
    <property type="entry name" value="Cul2-RING_E3_ligase_SR"/>
</dbReference>
<dbReference type="PROSITE" id="PS50088">
    <property type="entry name" value="ANK_REPEAT"/>
    <property type="match status" value="5"/>
</dbReference>
<reference evidence="2" key="2">
    <citation type="journal article" date="2015" name="Data Brief">
        <title>Shoot transcriptome of the giant reed, Arundo donax.</title>
        <authorList>
            <person name="Barrero R.A."/>
            <person name="Guerrero F.D."/>
            <person name="Moolhuijzen P."/>
            <person name="Goolsby J.A."/>
            <person name="Tidwell J."/>
            <person name="Bellgard S.E."/>
            <person name="Bellgard M.I."/>
        </authorList>
    </citation>
    <scope>NUCLEOTIDE SEQUENCE</scope>
    <source>
        <tissue evidence="2">Shoot tissue taken approximately 20 cm above the soil surface</tissue>
    </source>
</reference>
<dbReference type="SUPFAM" id="SSF48403">
    <property type="entry name" value="Ankyrin repeat"/>
    <property type="match status" value="1"/>
</dbReference>
<evidence type="ECO:0000256" key="1">
    <source>
        <dbReference type="PROSITE-ProRule" id="PRU00023"/>
    </source>
</evidence>
<protein>
    <submittedName>
        <fullName evidence="2">Uncharacterized protein</fullName>
    </submittedName>
</protein>
<dbReference type="InterPro" id="IPR036770">
    <property type="entry name" value="Ankyrin_rpt-contain_sf"/>
</dbReference>
<keyword evidence="1" id="KW-0040">ANK repeat</keyword>
<dbReference type="InterPro" id="IPR002110">
    <property type="entry name" value="Ankyrin_rpt"/>
</dbReference>
<feature type="repeat" description="ANK" evidence="1">
    <location>
        <begin position="132"/>
        <end position="164"/>
    </location>
</feature>
<dbReference type="PROSITE" id="PS50297">
    <property type="entry name" value="ANK_REP_REGION"/>
    <property type="match status" value="2"/>
</dbReference>
<feature type="repeat" description="ANK" evidence="1">
    <location>
        <begin position="228"/>
        <end position="260"/>
    </location>
</feature>
<reference evidence="2" key="1">
    <citation type="submission" date="2014-09" db="EMBL/GenBank/DDBJ databases">
        <authorList>
            <person name="Magalhaes I.L.F."/>
            <person name="Oliveira U."/>
            <person name="Santos F.R."/>
            <person name="Vidigal T.H.D.A."/>
            <person name="Brescovit A.D."/>
            <person name="Santos A.J."/>
        </authorList>
    </citation>
    <scope>NUCLEOTIDE SEQUENCE</scope>
    <source>
        <tissue evidence="2">Shoot tissue taken approximately 20 cm above the soil surface</tissue>
    </source>
</reference>
<dbReference type="AlphaFoldDB" id="A0A0A9CM37"/>
<organism evidence="2">
    <name type="scientific">Arundo donax</name>
    <name type="common">Giant reed</name>
    <name type="synonym">Donax arundinaceus</name>
    <dbReference type="NCBI Taxonomy" id="35708"/>
    <lineage>
        <taxon>Eukaryota</taxon>
        <taxon>Viridiplantae</taxon>
        <taxon>Streptophyta</taxon>
        <taxon>Embryophyta</taxon>
        <taxon>Tracheophyta</taxon>
        <taxon>Spermatophyta</taxon>
        <taxon>Magnoliopsida</taxon>
        <taxon>Liliopsida</taxon>
        <taxon>Poales</taxon>
        <taxon>Poaceae</taxon>
        <taxon>PACMAD clade</taxon>
        <taxon>Arundinoideae</taxon>
        <taxon>Arundineae</taxon>
        <taxon>Arundo</taxon>
    </lineage>
</organism>
<sequence>MARRNIPLPDTFELLLGKDQNAWPAEASLLVAAYHGDIRRLKEIAKSMDVDGKGIPATVANTSFLGMNALHAACDLGRLPVLRYLVEELNMDVNKPDTTRGFTPIEHVVCNGHLPALRFLLDHGVNMHQERKGVTLLSAAAEKGQAEIAKFLLSKGARVDAESTILTPLFIASHRGYASIVKMLLEYNANPNERINVNFTPLEMALNSSSVPCLKLLVQAGAAVNASRSYNPLARAAEKGLTEAIKCLLEAGADPNVPDTFGRLPIELAAEYGTWEDVEVLFPVTSPIPTVADWSVHGIISHVYLEVMQLELFRMMILLKRESLT</sequence>
<dbReference type="Pfam" id="PF12796">
    <property type="entry name" value="Ank_2"/>
    <property type="match status" value="2"/>
</dbReference>
<dbReference type="EMBL" id="GBRH01223430">
    <property type="protein sequence ID" value="JAD74465.1"/>
    <property type="molecule type" value="Transcribed_RNA"/>
</dbReference>
<dbReference type="Gene3D" id="1.25.40.20">
    <property type="entry name" value="Ankyrin repeat-containing domain"/>
    <property type="match status" value="2"/>
</dbReference>
<dbReference type="SMART" id="SM00248">
    <property type="entry name" value="ANK"/>
    <property type="match status" value="6"/>
</dbReference>
<dbReference type="PANTHER" id="PTHR46224">
    <property type="entry name" value="ANKYRIN REPEAT FAMILY PROTEIN"/>
    <property type="match status" value="1"/>
</dbReference>
<feature type="repeat" description="ANK" evidence="1">
    <location>
        <begin position="164"/>
        <end position="196"/>
    </location>
</feature>
<proteinExistence type="predicted"/>
<dbReference type="PANTHER" id="PTHR46224:SF25">
    <property type="entry name" value="OS12G0636100 PROTEIN"/>
    <property type="match status" value="1"/>
</dbReference>
<dbReference type="Pfam" id="PF00023">
    <property type="entry name" value="Ank"/>
    <property type="match status" value="1"/>
</dbReference>
<feature type="repeat" description="ANK" evidence="1">
    <location>
        <begin position="100"/>
        <end position="132"/>
    </location>
</feature>
<feature type="repeat" description="ANK" evidence="1">
    <location>
        <begin position="197"/>
        <end position="229"/>
    </location>
</feature>
<name>A0A0A9CM37_ARUDO</name>
<evidence type="ECO:0000313" key="2">
    <source>
        <dbReference type="EMBL" id="JAD74465.1"/>
    </source>
</evidence>